<evidence type="ECO:0000313" key="2">
    <source>
        <dbReference type="Proteomes" id="UP000626220"/>
    </source>
</evidence>
<accession>A0A8J3M7Q5</accession>
<dbReference type="EMBL" id="BNCJ01000007">
    <property type="protein sequence ID" value="GHF54432.1"/>
    <property type="molecule type" value="Genomic_DNA"/>
</dbReference>
<name>A0A8J3M7Q5_9RHOB</name>
<organism evidence="1 2">
    <name type="scientific">Seohaeicola zhoushanensis</name>
    <dbReference type="NCBI Taxonomy" id="1569283"/>
    <lineage>
        <taxon>Bacteria</taxon>
        <taxon>Pseudomonadati</taxon>
        <taxon>Pseudomonadota</taxon>
        <taxon>Alphaproteobacteria</taxon>
        <taxon>Rhodobacterales</taxon>
        <taxon>Roseobacteraceae</taxon>
        <taxon>Seohaeicola</taxon>
    </lineage>
</organism>
<comment type="caution">
    <text evidence="1">The sequence shown here is derived from an EMBL/GenBank/DDBJ whole genome shotgun (WGS) entry which is preliminary data.</text>
</comment>
<dbReference type="Proteomes" id="UP000626220">
    <property type="component" value="Unassembled WGS sequence"/>
</dbReference>
<proteinExistence type="predicted"/>
<reference evidence="1" key="1">
    <citation type="journal article" date="2014" name="Int. J. Syst. Evol. Microbiol.">
        <title>Complete genome sequence of Corynebacterium casei LMG S-19264T (=DSM 44701T), isolated from a smear-ripened cheese.</title>
        <authorList>
            <consortium name="US DOE Joint Genome Institute (JGI-PGF)"/>
            <person name="Walter F."/>
            <person name="Albersmeier A."/>
            <person name="Kalinowski J."/>
            <person name="Ruckert C."/>
        </authorList>
    </citation>
    <scope>NUCLEOTIDE SEQUENCE</scope>
    <source>
        <strain evidence="1">KCTC 42650</strain>
    </source>
</reference>
<sequence>MQPILITQPRPAILWHDDFREIAMFSPVSLKEARQFVGERAVGPVVFDNALMPKSLGWMDDAHGVRRLALTGRGLFEILLIVKGFDLELISQTHSDVLGRIFDRDHYGYNAAVEFLDALKRRGGQSVYANLIGMAGKKLPGDRETDFYELGADFDEMLRPLNFG</sequence>
<keyword evidence="2" id="KW-1185">Reference proteome</keyword>
<evidence type="ECO:0000313" key="1">
    <source>
        <dbReference type="EMBL" id="GHF54432.1"/>
    </source>
</evidence>
<dbReference type="RefSeq" id="WP_189680653.1">
    <property type="nucleotide sequence ID" value="NZ_BNCJ01000007.1"/>
</dbReference>
<dbReference type="AlphaFoldDB" id="A0A8J3M7Q5"/>
<gene>
    <name evidence="1" type="ORF">GCM10017056_27370</name>
</gene>
<protein>
    <submittedName>
        <fullName evidence="1">Uncharacterized protein</fullName>
    </submittedName>
</protein>
<reference evidence="1" key="2">
    <citation type="submission" date="2020-09" db="EMBL/GenBank/DDBJ databases">
        <authorList>
            <person name="Sun Q."/>
            <person name="Kim S."/>
        </authorList>
    </citation>
    <scope>NUCLEOTIDE SEQUENCE</scope>
    <source>
        <strain evidence="1">KCTC 42650</strain>
    </source>
</reference>